<sequence length="111" mass="11353">MNGAELLSEAGWSVGSIWLVILVAGALTYLTRFGGHILISLLGTIPPRASAALDAVPAAVMTAIVAPVLVSGDWPERVAIVVCVILSLRLPLIAVVVIGTAMVAGARALGW</sequence>
<dbReference type="AlphaFoldDB" id="A0A6N9T2T1"/>
<evidence type="ECO:0000256" key="1">
    <source>
        <dbReference type="SAM" id="Phobius"/>
    </source>
</evidence>
<evidence type="ECO:0000313" key="2">
    <source>
        <dbReference type="EMBL" id="NDW03308.1"/>
    </source>
</evidence>
<feature type="transmembrane region" description="Helical" evidence="1">
    <location>
        <begin position="78"/>
        <end position="104"/>
    </location>
</feature>
<proteinExistence type="predicted"/>
<dbReference type="Pfam" id="PF05437">
    <property type="entry name" value="AzlD"/>
    <property type="match status" value="1"/>
</dbReference>
<keyword evidence="1" id="KW-1133">Transmembrane helix</keyword>
<feature type="transmembrane region" description="Helical" evidence="1">
    <location>
        <begin position="12"/>
        <end position="30"/>
    </location>
</feature>
<reference evidence="2 3" key="1">
    <citation type="submission" date="2020-01" db="EMBL/GenBank/DDBJ databases">
        <title>Jiella pacifica sp. nov.</title>
        <authorList>
            <person name="Xue Z."/>
            <person name="Zhu S."/>
            <person name="Chen J."/>
            <person name="Yang J."/>
        </authorList>
    </citation>
    <scope>NUCLEOTIDE SEQUENCE [LARGE SCALE GENOMIC DNA]</scope>
    <source>
        <strain evidence="2 3">40Bstr34</strain>
    </source>
</reference>
<protein>
    <recommendedName>
        <fullName evidence="4">Branched-chain amino acid transport protein (AzlD)</fullName>
    </recommendedName>
</protein>
<evidence type="ECO:0008006" key="4">
    <source>
        <dbReference type="Google" id="ProtNLM"/>
    </source>
</evidence>
<comment type="caution">
    <text evidence="2">The sequence shown here is derived from an EMBL/GenBank/DDBJ whole genome shotgun (WGS) entry which is preliminary data.</text>
</comment>
<dbReference type="Proteomes" id="UP000469011">
    <property type="component" value="Unassembled WGS sequence"/>
</dbReference>
<dbReference type="EMBL" id="JAAAMG010000001">
    <property type="protein sequence ID" value="NDW03308.1"/>
    <property type="molecule type" value="Genomic_DNA"/>
</dbReference>
<keyword evidence="3" id="KW-1185">Reference proteome</keyword>
<dbReference type="RefSeq" id="WP_163460892.1">
    <property type="nucleotide sequence ID" value="NZ_JAAAMG010000001.1"/>
</dbReference>
<keyword evidence="1" id="KW-0472">Membrane</keyword>
<organism evidence="2 3">
    <name type="scientific">Jiella pacifica</name>
    <dbReference type="NCBI Taxonomy" id="2696469"/>
    <lineage>
        <taxon>Bacteria</taxon>
        <taxon>Pseudomonadati</taxon>
        <taxon>Pseudomonadota</taxon>
        <taxon>Alphaproteobacteria</taxon>
        <taxon>Hyphomicrobiales</taxon>
        <taxon>Aurantimonadaceae</taxon>
        <taxon>Jiella</taxon>
    </lineage>
</organism>
<feature type="transmembrane region" description="Helical" evidence="1">
    <location>
        <begin position="51"/>
        <end position="72"/>
    </location>
</feature>
<evidence type="ECO:0000313" key="3">
    <source>
        <dbReference type="Proteomes" id="UP000469011"/>
    </source>
</evidence>
<keyword evidence="1" id="KW-0812">Transmembrane</keyword>
<dbReference type="InterPro" id="IPR008407">
    <property type="entry name" value="Brnchd-chn_aa_trnsp_AzlD"/>
</dbReference>
<accession>A0A6N9T2T1</accession>
<name>A0A6N9T2T1_9HYPH</name>
<gene>
    <name evidence="2" type="ORF">GTK09_02610</name>
</gene>